<protein>
    <recommendedName>
        <fullName evidence="3">3-methyl-2-oxobutanoate dehydrogenase (2-methylpropanoyl-transferring)</fullName>
        <ecNumber evidence="3">1.2.4.4</ecNumber>
    </recommendedName>
</protein>
<dbReference type="Pfam" id="PF00676">
    <property type="entry name" value="E1_dh"/>
    <property type="match status" value="1"/>
</dbReference>
<evidence type="ECO:0000256" key="5">
    <source>
        <dbReference type="ARBA" id="ARBA00023052"/>
    </source>
</evidence>
<evidence type="ECO:0000313" key="9">
    <source>
        <dbReference type="Proteomes" id="UP001297092"/>
    </source>
</evidence>
<dbReference type="SMART" id="SM00861">
    <property type="entry name" value="Transket_pyr"/>
    <property type="match status" value="1"/>
</dbReference>
<dbReference type="SUPFAM" id="SSF52922">
    <property type="entry name" value="TK C-terminal domain-like"/>
    <property type="match status" value="1"/>
</dbReference>
<dbReference type="Pfam" id="PF02780">
    <property type="entry name" value="Transketolase_C"/>
    <property type="match status" value="1"/>
</dbReference>
<dbReference type="InterPro" id="IPR005475">
    <property type="entry name" value="Transketolase-like_Pyr-bd"/>
</dbReference>
<reference evidence="8 9" key="1">
    <citation type="submission" date="2021-05" db="EMBL/GenBank/DDBJ databases">
        <title>Aequorivita echinoideorum JCM 30378 genome.</title>
        <authorList>
            <person name="Zhang H."/>
            <person name="Li C."/>
        </authorList>
    </citation>
    <scope>NUCLEOTIDE SEQUENCE [LARGE SCALE GENOMIC DNA]</scope>
    <source>
        <strain evidence="8 9">JCM30378</strain>
    </source>
</reference>
<dbReference type="EC" id="1.2.4.4" evidence="3"/>
<evidence type="ECO:0000256" key="2">
    <source>
        <dbReference type="ARBA" id="ARBA00003906"/>
    </source>
</evidence>
<proteinExistence type="predicted"/>
<organism evidence="8 9">
    <name type="scientific">Aequorivita echinoideorum</name>
    <dbReference type="NCBI Taxonomy" id="1549647"/>
    <lineage>
        <taxon>Bacteria</taxon>
        <taxon>Pseudomonadati</taxon>
        <taxon>Bacteroidota</taxon>
        <taxon>Flavobacteriia</taxon>
        <taxon>Flavobacteriales</taxon>
        <taxon>Flavobacteriaceae</taxon>
        <taxon>Aequorivita</taxon>
    </lineage>
</organism>
<dbReference type="Proteomes" id="UP001297092">
    <property type="component" value="Unassembled WGS sequence"/>
</dbReference>
<dbReference type="Gene3D" id="3.40.50.970">
    <property type="match status" value="2"/>
</dbReference>
<evidence type="ECO:0000256" key="3">
    <source>
        <dbReference type="ARBA" id="ARBA00012277"/>
    </source>
</evidence>
<gene>
    <name evidence="8" type="ORF">KIV10_04950</name>
</gene>
<comment type="function">
    <text evidence="2">E1 component of the 2-oxoglutarate dehydrogenase (OGDH) complex which catalyzes the decarboxylation of 2-oxoglutarate, the first step in the conversion of 2-oxoglutarate to succinyl-CoA and CO(2).</text>
</comment>
<evidence type="ECO:0000256" key="4">
    <source>
        <dbReference type="ARBA" id="ARBA00023002"/>
    </source>
</evidence>
<dbReference type="CDD" id="cd02000">
    <property type="entry name" value="TPP_E1_PDC_ADC_BCADC"/>
    <property type="match status" value="1"/>
</dbReference>
<dbReference type="InterPro" id="IPR009014">
    <property type="entry name" value="Transketo_C/PFOR_II"/>
</dbReference>
<dbReference type="CDD" id="cd07036">
    <property type="entry name" value="TPP_PYR_E1-PDHc-beta_like"/>
    <property type="match status" value="1"/>
</dbReference>
<feature type="region of interest" description="Disordered" evidence="6">
    <location>
        <begin position="79"/>
        <end position="98"/>
    </location>
</feature>
<keyword evidence="5" id="KW-0786">Thiamine pyrophosphate</keyword>
<feature type="domain" description="Transketolase-like pyrimidine-binding" evidence="7">
    <location>
        <begin position="330"/>
        <end position="506"/>
    </location>
</feature>
<evidence type="ECO:0000313" key="8">
    <source>
        <dbReference type="EMBL" id="MBT0607521.1"/>
    </source>
</evidence>
<comment type="caution">
    <text evidence="8">The sequence shown here is derived from an EMBL/GenBank/DDBJ whole genome shotgun (WGS) entry which is preliminary data.</text>
</comment>
<dbReference type="InterPro" id="IPR029061">
    <property type="entry name" value="THDP-binding"/>
</dbReference>
<keyword evidence="9" id="KW-1185">Reference proteome</keyword>
<sequence length="666" mass="74317">MTEIYEENFKTVSKYVHATSRGHEVIQTALGMQLLTQDYVYPYYRDDSILLAIGMKPYELMLQVLAKKDDPFSGGRTYYSHPSLKDDDKPKIPHQSSATGMQAIPATGAAMGFWYKESMNSEFGIENSEFPIVVCSLGDASVTEGEIAEAFQMAALKQLPILYLVQDNGWDISANAAETRAQNAFEYAKGFHGLEAISIDGTDFEESYNTIQNVISKIRTERRPFLVHAKVPLLNHHTSGVRMEFYRDDLEEAQSRDPYPKLKKLLIDNGFSEKELSEIETEIKIEVKKALEKALKAEDPKPEDLFTHDFAPTEITEEVGERSPKGGEKVVMVDCALFAIEELMAKHNECLLYGQDVGGRLGGVFREAATLAQKFGDNRVFNTPIQEAFIVGSTAGMSAVGLKPIVEVQFADYIWPGLNQLFTEVSRSCYLSNGKWPVSMILRVPIGAYGSGGPYHSSSVESVVTNIRGLKIAYPSNGADLKGLLKAAYYDPNPVVIFEHKGLYWSKVKGTKGATSLMPAEDYVLPFGKAWVLQEIWKQEEEETLSIITYGMGVHWAMNASEELGMQNKIEVVDLRTLHPLDYETVFKSVKKCGKCLVVTEEPSENSFSRALQGRIQEECFQQLDAPVMLIGSENMPAIPLNSVLEETMIPSTEKVKQKILEVLSY</sequence>
<dbReference type="InterPro" id="IPR001017">
    <property type="entry name" value="DH_E1"/>
</dbReference>
<dbReference type="EMBL" id="JAHCTB010000002">
    <property type="protein sequence ID" value="MBT0607521.1"/>
    <property type="molecule type" value="Genomic_DNA"/>
</dbReference>
<keyword evidence="4" id="KW-0560">Oxidoreductase</keyword>
<dbReference type="RefSeq" id="WP_214112757.1">
    <property type="nucleotide sequence ID" value="NZ_JAHCTB010000002.1"/>
</dbReference>
<dbReference type="PANTHER" id="PTHR42980:SF1">
    <property type="entry name" value="2-OXOISOVALERATE DEHYDROGENASE SUBUNIT BETA, MITOCHONDRIAL"/>
    <property type="match status" value="1"/>
</dbReference>
<evidence type="ECO:0000256" key="6">
    <source>
        <dbReference type="SAM" id="MobiDB-lite"/>
    </source>
</evidence>
<comment type="cofactor">
    <cofactor evidence="1">
        <name>thiamine diphosphate</name>
        <dbReference type="ChEBI" id="CHEBI:58937"/>
    </cofactor>
</comment>
<name>A0ABS5S2T9_9FLAO</name>
<accession>A0ABS5S2T9</accession>
<dbReference type="SUPFAM" id="SSF52518">
    <property type="entry name" value="Thiamin diphosphate-binding fold (THDP-binding)"/>
    <property type="match status" value="2"/>
</dbReference>
<dbReference type="Gene3D" id="3.40.50.920">
    <property type="match status" value="1"/>
</dbReference>
<dbReference type="PANTHER" id="PTHR42980">
    <property type="entry name" value="2-OXOISOVALERATE DEHYDROGENASE SUBUNIT BETA-RELATED"/>
    <property type="match status" value="1"/>
</dbReference>
<evidence type="ECO:0000259" key="7">
    <source>
        <dbReference type="SMART" id="SM00861"/>
    </source>
</evidence>
<evidence type="ECO:0000256" key="1">
    <source>
        <dbReference type="ARBA" id="ARBA00001964"/>
    </source>
</evidence>
<dbReference type="Pfam" id="PF02779">
    <property type="entry name" value="Transket_pyr"/>
    <property type="match status" value="1"/>
</dbReference>
<dbReference type="InterPro" id="IPR033248">
    <property type="entry name" value="Transketolase_C"/>
</dbReference>